<protein>
    <submittedName>
        <fullName evidence="1">Uncharacterized protein</fullName>
    </submittedName>
</protein>
<gene>
    <name evidence="1" type="ORF">QAD02_021527</name>
</gene>
<keyword evidence="2" id="KW-1185">Reference proteome</keyword>
<organism evidence="1 2">
    <name type="scientific">Eretmocerus hayati</name>
    <dbReference type="NCBI Taxonomy" id="131215"/>
    <lineage>
        <taxon>Eukaryota</taxon>
        <taxon>Metazoa</taxon>
        <taxon>Ecdysozoa</taxon>
        <taxon>Arthropoda</taxon>
        <taxon>Hexapoda</taxon>
        <taxon>Insecta</taxon>
        <taxon>Pterygota</taxon>
        <taxon>Neoptera</taxon>
        <taxon>Endopterygota</taxon>
        <taxon>Hymenoptera</taxon>
        <taxon>Apocrita</taxon>
        <taxon>Proctotrupomorpha</taxon>
        <taxon>Chalcidoidea</taxon>
        <taxon>Aphelinidae</taxon>
        <taxon>Aphelininae</taxon>
        <taxon>Eretmocerus</taxon>
    </lineage>
</organism>
<name>A0ACC2PQ54_9HYME</name>
<evidence type="ECO:0000313" key="2">
    <source>
        <dbReference type="Proteomes" id="UP001239111"/>
    </source>
</evidence>
<evidence type="ECO:0000313" key="1">
    <source>
        <dbReference type="EMBL" id="KAJ8685734.1"/>
    </source>
</evidence>
<dbReference type="Proteomes" id="UP001239111">
    <property type="component" value="Chromosome 1"/>
</dbReference>
<dbReference type="EMBL" id="CM056741">
    <property type="protein sequence ID" value="KAJ8685734.1"/>
    <property type="molecule type" value="Genomic_DNA"/>
</dbReference>
<accession>A0ACC2PQ54</accession>
<proteinExistence type="predicted"/>
<reference evidence="1" key="1">
    <citation type="submission" date="2023-04" db="EMBL/GenBank/DDBJ databases">
        <title>A chromosome-level genome assembly of the parasitoid wasp Eretmocerus hayati.</title>
        <authorList>
            <person name="Zhong Y."/>
            <person name="Liu S."/>
            <person name="Liu Y."/>
        </authorList>
    </citation>
    <scope>NUCLEOTIDE SEQUENCE</scope>
    <source>
        <strain evidence="1">ZJU_SS_LIU_2023</strain>
    </source>
</reference>
<sequence>MRRKQDSIKNRRPIGPFVTLVGDYADEGETYNEEQNANQSSANDEEQVEVFVTVDSIDYKIKSHRVLEAVDVCYKALSVLEEDFPVECRPIWKFLYYYIYKNGWDEIKRGSALRKLIDEIDLRRINSSVVLINHLLQIRILPGSKLVNNLNLSVMTQKLL</sequence>
<comment type="caution">
    <text evidence="1">The sequence shown here is derived from an EMBL/GenBank/DDBJ whole genome shotgun (WGS) entry which is preliminary data.</text>
</comment>